<feature type="modified residue" description="4-aspartylphosphate" evidence="4">
    <location>
        <position position="53"/>
    </location>
</feature>
<dbReference type="SUPFAM" id="SSF52172">
    <property type="entry name" value="CheY-like"/>
    <property type="match status" value="1"/>
</dbReference>
<dbReference type="PROSITE" id="PS50110">
    <property type="entry name" value="RESPONSE_REGULATORY"/>
    <property type="match status" value="1"/>
</dbReference>
<comment type="function">
    <text evidence="3">May play the central regulatory role in sporulation. It may be an element of the effector pathway responsible for the activation of sporulation genes in response to nutritional stress. Spo0A may act in concert with spo0H (a sigma factor) to control the expression of some genes that are critical to the sporulation process.</text>
</comment>
<evidence type="ECO:0000313" key="6">
    <source>
        <dbReference type="EMBL" id="MBK6089493.1"/>
    </source>
</evidence>
<evidence type="ECO:0000313" key="7">
    <source>
        <dbReference type="Proteomes" id="UP000633365"/>
    </source>
</evidence>
<comment type="caution">
    <text evidence="6">The sequence shown here is derived from an EMBL/GenBank/DDBJ whole genome shotgun (WGS) entry which is preliminary data.</text>
</comment>
<dbReference type="InterPro" id="IPR001789">
    <property type="entry name" value="Sig_transdc_resp-reg_receiver"/>
</dbReference>
<dbReference type="InterPro" id="IPR011006">
    <property type="entry name" value="CheY-like_superfamily"/>
</dbReference>
<keyword evidence="7" id="KW-1185">Reference proteome</keyword>
<evidence type="ECO:0000259" key="5">
    <source>
        <dbReference type="PROSITE" id="PS50110"/>
    </source>
</evidence>
<dbReference type="Proteomes" id="UP000633365">
    <property type="component" value="Unassembled WGS sequence"/>
</dbReference>
<reference evidence="6" key="1">
    <citation type="submission" date="2021-01" db="EMBL/GenBank/DDBJ databases">
        <title>Genome public.</title>
        <authorList>
            <person name="Liu C."/>
            <person name="Sun Q."/>
        </authorList>
    </citation>
    <scope>NUCLEOTIDE SEQUENCE</scope>
    <source>
        <strain evidence="6">M6</strain>
    </source>
</reference>
<dbReference type="SMART" id="SM00448">
    <property type="entry name" value="REC"/>
    <property type="match status" value="1"/>
</dbReference>
<dbReference type="RefSeq" id="WP_201428214.1">
    <property type="nucleotide sequence ID" value="NZ_JAEQMG010000140.1"/>
</dbReference>
<dbReference type="PANTHER" id="PTHR44591">
    <property type="entry name" value="STRESS RESPONSE REGULATOR PROTEIN 1"/>
    <property type="match status" value="1"/>
</dbReference>
<sequence>MRMLCVDDEPLMLKMLEMAIKEARPDADITAYRKQAELLEDARKNGCDIAFLDIHMRGMNGVELAKELKTVNPKMNIIFVTGFSEYAGEAMSLHASGYIMKPVIKEKIEQELSDLRFPIIPKKNAKLRVQCFGNFDVFTPDGAHVRFERSKAREVFAYLVHKQGSSCTTREIFSAIFEDESYEKKLQNLLQTYIYAMIKSLKAVGAEDAVVRSYNALAVNPEVLDCDYYRFKELDAGAVNAYQNEYMSQYYWADFLYDDYSDD</sequence>
<keyword evidence="2 4" id="KW-0597">Phosphoprotein</keyword>
<dbReference type="Gene3D" id="1.10.10.10">
    <property type="entry name" value="Winged helix-like DNA-binding domain superfamily/Winged helix DNA-binding domain"/>
    <property type="match status" value="1"/>
</dbReference>
<evidence type="ECO:0000256" key="4">
    <source>
        <dbReference type="PROSITE-ProRule" id="PRU00169"/>
    </source>
</evidence>
<feature type="domain" description="Response regulatory" evidence="5">
    <location>
        <begin position="2"/>
        <end position="116"/>
    </location>
</feature>
<dbReference type="InterPro" id="IPR050595">
    <property type="entry name" value="Bact_response_regulator"/>
</dbReference>
<evidence type="ECO:0000256" key="2">
    <source>
        <dbReference type="ARBA" id="ARBA00022553"/>
    </source>
</evidence>
<gene>
    <name evidence="6" type="ORF">JKK62_12730</name>
</gene>
<dbReference type="EMBL" id="JAEQMG010000140">
    <property type="protein sequence ID" value="MBK6089493.1"/>
    <property type="molecule type" value="Genomic_DNA"/>
</dbReference>
<evidence type="ECO:0000256" key="1">
    <source>
        <dbReference type="ARBA" id="ARBA00018672"/>
    </source>
</evidence>
<dbReference type="InterPro" id="IPR036388">
    <property type="entry name" value="WH-like_DNA-bd_sf"/>
</dbReference>
<evidence type="ECO:0000256" key="3">
    <source>
        <dbReference type="ARBA" id="ARBA00024867"/>
    </source>
</evidence>
<proteinExistence type="predicted"/>
<dbReference type="Gene3D" id="3.40.50.2300">
    <property type="match status" value="1"/>
</dbReference>
<dbReference type="GO" id="GO:0000160">
    <property type="term" value="P:phosphorelay signal transduction system"/>
    <property type="evidence" value="ECO:0007669"/>
    <property type="project" value="InterPro"/>
</dbReference>
<protein>
    <recommendedName>
        <fullName evidence="1">Stage 0 sporulation protein A homolog</fullName>
    </recommendedName>
</protein>
<dbReference type="AlphaFoldDB" id="A0A935C6C1"/>
<name>A0A935C6C1_9FIRM</name>
<dbReference type="Pfam" id="PF00072">
    <property type="entry name" value="Response_reg"/>
    <property type="match status" value="1"/>
</dbReference>
<dbReference type="PANTHER" id="PTHR44591:SF3">
    <property type="entry name" value="RESPONSE REGULATORY DOMAIN-CONTAINING PROTEIN"/>
    <property type="match status" value="1"/>
</dbReference>
<organism evidence="6 7">
    <name type="scientific">Ruminococcus difficilis</name>
    <dbReference type="NCBI Taxonomy" id="2763069"/>
    <lineage>
        <taxon>Bacteria</taxon>
        <taxon>Bacillati</taxon>
        <taxon>Bacillota</taxon>
        <taxon>Clostridia</taxon>
        <taxon>Eubacteriales</taxon>
        <taxon>Oscillospiraceae</taxon>
        <taxon>Ruminococcus</taxon>
    </lineage>
</organism>
<accession>A0A935C6C1</accession>